<keyword evidence="1 3" id="KW-0378">Hydrolase</keyword>
<evidence type="ECO:0000313" key="6">
    <source>
        <dbReference type="Proteomes" id="UP000515154"/>
    </source>
</evidence>
<evidence type="ECO:0000259" key="5">
    <source>
        <dbReference type="PROSITE" id="PS51910"/>
    </source>
</evidence>
<comment type="similarity">
    <text evidence="4">Belongs to the glycosyl hydrolase 18 family.</text>
</comment>
<proteinExistence type="inferred from homology"/>
<dbReference type="GO" id="GO:0005975">
    <property type="term" value="P:carbohydrate metabolic process"/>
    <property type="evidence" value="ECO:0007669"/>
    <property type="project" value="InterPro"/>
</dbReference>
<evidence type="ECO:0000256" key="1">
    <source>
        <dbReference type="ARBA" id="ARBA00022801"/>
    </source>
</evidence>
<dbReference type="PROSITE" id="PS01095">
    <property type="entry name" value="GH18_1"/>
    <property type="match status" value="1"/>
</dbReference>
<dbReference type="GO" id="GO:0008061">
    <property type="term" value="F:chitin binding"/>
    <property type="evidence" value="ECO:0007669"/>
    <property type="project" value="InterPro"/>
</dbReference>
<dbReference type="GO" id="GO:0004568">
    <property type="term" value="F:chitinase activity"/>
    <property type="evidence" value="ECO:0007669"/>
    <property type="project" value="UniProtKB-ARBA"/>
</dbReference>
<dbReference type="SUPFAM" id="SSF51445">
    <property type="entry name" value="(Trans)glycosidases"/>
    <property type="match status" value="1"/>
</dbReference>
<dbReference type="KEGG" id="osn:118760983"/>
<organism evidence="6 7">
    <name type="scientific">Octopus sinensis</name>
    <name type="common">East Asian common octopus</name>
    <dbReference type="NCBI Taxonomy" id="2607531"/>
    <lineage>
        <taxon>Eukaryota</taxon>
        <taxon>Metazoa</taxon>
        <taxon>Spiralia</taxon>
        <taxon>Lophotrochozoa</taxon>
        <taxon>Mollusca</taxon>
        <taxon>Cephalopoda</taxon>
        <taxon>Coleoidea</taxon>
        <taxon>Octopodiformes</taxon>
        <taxon>Octopoda</taxon>
        <taxon>Incirrata</taxon>
        <taxon>Octopodidae</taxon>
        <taxon>Octopus</taxon>
    </lineage>
</organism>
<dbReference type="InterPro" id="IPR001223">
    <property type="entry name" value="Glyco_hydro18_cat"/>
</dbReference>
<keyword evidence="2 3" id="KW-0326">Glycosidase</keyword>
<reference evidence="7" key="1">
    <citation type="submission" date="2025-08" db="UniProtKB">
        <authorList>
            <consortium name="RefSeq"/>
        </authorList>
    </citation>
    <scope>IDENTIFICATION</scope>
</reference>
<dbReference type="SMART" id="SM00636">
    <property type="entry name" value="Glyco_18"/>
    <property type="match status" value="1"/>
</dbReference>
<sequence>MTIGQYNDFHRITSLKRLNPRLKILLSVGGWNTLLNEFTIVSRSDSNAKTFAKNTKDFLKKYNFDGFDIDWEFPHNQKQAYSRLLKTMSTEFQKGSKRYLLTAAVSAGVSTIQVSYEIKEISRLNIYILTIRYLDYINLMTYDFYGQFSNTVGHHTGLYGINDADTFNTAKYVKDNGLAGMFVWTLDFDDVNGNECGQGQSPLISQIKNH</sequence>
<dbReference type="Proteomes" id="UP000515154">
    <property type="component" value="Unplaced"/>
</dbReference>
<dbReference type="GO" id="GO:0006032">
    <property type="term" value="P:chitin catabolic process"/>
    <property type="evidence" value="ECO:0007669"/>
    <property type="project" value="UniProtKB-ARBA"/>
</dbReference>
<dbReference type="AlphaFoldDB" id="A0A7E6EG30"/>
<gene>
    <name evidence="7" type="primary">LOC118760983</name>
</gene>
<protein>
    <submittedName>
        <fullName evidence="7">Chitotriosidase-1-like</fullName>
    </submittedName>
</protein>
<dbReference type="InterPro" id="IPR011583">
    <property type="entry name" value="Chitinase_II/V-like_cat"/>
</dbReference>
<feature type="domain" description="GH18" evidence="5">
    <location>
        <begin position="1"/>
        <end position="210"/>
    </location>
</feature>
<dbReference type="Gene3D" id="3.20.20.80">
    <property type="entry name" value="Glycosidases"/>
    <property type="match status" value="1"/>
</dbReference>
<dbReference type="PANTHER" id="PTHR11177">
    <property type="entry name" value="CHITINASE"/>
    <property type="match status" value="1"/>
</dbReference>
<dbReference type="PANTHER" id="PTHR11177:SF317">
    <property type="entry name" value="CHITINASE 12-RELATED"/>
    <property type="match status" value="1"/>
</dbReference>
<dbReference type="InterPro" id="IPR017853">
    <property type="entry name" value="GH"/>
</dbReference>
<evidence type="ECO:0000256" key="2">
    <source>
        <dbReference type="ARBA" id="ARBA00023295"/>
    </source>
</evidence>
<evidence type="ECO:0000313" key="7">
    <source>
        <dbReference type="RefSeq" id="XP_036354511.1"/>
    </source>
</evidence>
<keyword evidence="6" id="KW-1185">Reference proteome</keyword>
<dbReference type="InterPro" id="IPR050314">
    <property type="entry name" value="Glycosyl_Hydrlase_18"/>
</dbReference>
<dbReference type="InterPro" id="IPR001579">
    <property type="entry name" value="Glyco_hydro_18_chit_AS"/>
</dbReference>
<name>A0A7E6EG30_9MOLL</name>
<evidence type="ECO:0000256" key="3">
    <source>
        <dbReference type="RuleBase" id="RU000489"/>
    </source>
</evidence>
<dbReference type="PROSITE" id="PS51910">
    <property type="entry name" value="GH18_2"/>
    <property type="match status" value="1"/>
</dbReference>
<dbReference type="GO" id="GO:0005576">
    <property type="term" value="C:extracellular region"/>
    <property type="evidence" value="ECO:0007669"/>
    <property type="project" value="TreeGrafter"/>
</dbReference>
<accession>A0A7E6EG30</accession>
<dbReference type="Pfam" id="PF00704">
    <property type="entry name" value="Glyco_hydro_18"/>
    <property type="match status" value="1"/>
</dbReference>
<dbReference type="RefSeq" id="XP_036354511.1">
    <property type="nucleotide sequence ID" value="XM_036498618.1"/>
</dbReference>
<evidence type="ECO:0000256" key="4">
    <source>
        <dbReference type="RuleBase" id="RU004453"/>
    </source>
</evidence>